<feature type="compositionally biased region" description="Basic and acidic residues" evidence="2">
    <location>
        <begin position="85"/>
        <end position="100"/>
    </location>
</feature>
<organism evidence="4 5">
    <name type="scientific">Mortierella hygrophila</name>
    <dbReference type="NCBI Taxonomy" id="979708"/>
    <lineage>
        <taxon>Eukaryota</taxon>
        <taxon>Fungi</taxon>
        <taxon>Fungi incertae sedis</taxon>
        <taxon>Mucoromycota</taxon>
        <taxon>Mortierellomycotina</taxon>
        <taxon>Mortierellomycetes</taxon>
        <taxon>Mortierellales</taxon>
        <taxon>Mortierellaceae</taxon>
        <taxon>Mortierella</taxon>
    </lineage>
</organism>
<keyword evidence="5" id="KW-1185">Reference proteome</keyword>
<feature type="compositionally biased region" description="Basic and acidic residues" evidence="2">
    <location>
        <begin position="571"/>
        <end position="589"/>
    </location>
</feature>
<feature type="compositionally biased region" description="Basic and acidic residues" evidence="2">
    <location>
        <begin position="726"/>
        <end position="750"/>
    </location>
</feature>
<evidence type="ECO:0000313" key="5">
    <source>
        <dbReference type="Proteomes" id="UP000723463"/>
    </source>
</evidence>
<feature type="coiled-coil region" evidence="1">
    <location>
        <begin position="793"/>
        <end position="820"/>
    </location>
</feature>
<feature type="compositionally biased region" description="Polar residues" evidence="2">
    <location>
        <begin position="546"/>
        <end position="570"/>
    </location>
</feature>
<keyword evidence="3" id="KW-1133">Transmembrane helix</keyword>
<evidence type="ECO:0000256" key="1">
    <source>
        <dbReference type="SAM" id="Coils"/>
    </source>
</evidence>
<proteinExistence type="predicted"/>
<feature type="compositionally biased region" description="Polar residues" evidence="2">
    <location>
        <begin position="911"/>
        <end position="920"/>
    </location>
</feature>
<dbReference type="EMBL" id="JAAAXW010000087">
    <property type="protein sequence ID" value="KAF9544630.1"/>
    <property type="molecule type" value="Genomic_DNA"/>
</dbReference>
<feature type="region of interest" description="Disordered" evidence="2">
    <location>
        <begin position="546"/>
        <end position="635"/>
    </location>
</feature>
<feature type="compositionally biased region" description="Polar residues" evidence="2">
    <location>
        <begin position="871"/>
        <end position="881"/>
    </location>
</feature>
<feature type="region of interest" description="Disordered" evidence="2">
    <location>
        <begin position="712"/>
        <end position="761"/>
    </location>
</feature>
<keyword evidence="1" id="KW-0175">Coiled coil</keyword>
<feature type="compositionally biased region" description="Low complexity" evidence="2">
    <location>
        <begin position="616"/>
        <end position="632"/>
    </location>
</feature>
<evidence type="ECO:0000256" key="2">
    <source>
        <dbReference type="SAM" id="MobiDB-lite"/>
    </source>
</evidence>
<dbReference type="Proteomes" id="UP000723463">
    <property type="component" value="Unassembled WGS sequence"/>
</dbReference>
<sequence>MTPIAAAAAVVPVAPYQLSAALPFDHNNTRDNAGPNLDVLAIQLDDLTIETIRQSSPSATPTNNSAPESLSIGVTAQRMGQAQNMRDHDRDRDLDSERTTRSTPSALLLAQPLSLTLDEDQSQHHFLSSDPILTPLRRLRASTPLGLEHSQDYPLFAHSRAQHQAQYNYTISNAMDYTSDIPTNNINNNTNNTNNNSTIQASTNNNRIGQDIAMNEHISEPTHSYQSSIFTTMEPQGPYPSDTRLALTQVLTSFQGAIIDHAFDHFAPQAAETIRVGSNSTSVAGSMTTLTDDARSATTPAHMLAPSEMPSLGADESRDMSNGNLSDFSRAALPRRSSNFVAVPIAASDIAETPFAPAELRLQPSLAVQTDQEETPMQREQVADSVLDRAMVSMTADSLSSAAAEAIISSTLTDPTDVAQESQSVGLPASIEIDGQATQPGPTLHIPLEPLMADRLDLLGPLLSGTHNAPLPPPSEETPGFSLLGSSGRRIQGFDSSILSMASRIRQARLARVLRLMGERDPPMAYPDRYQWGRFAPTDTRSMVNHASVSRGTSRAGSSVEENQADQNLESESRDLTEDGRSTMRHRDAASSLRTQPSQYPSFTEILDCNGNPLDSSNESYASSSSASSMTSFDALDDRDEDMDWLSGTERRRRRRTGWDDPSWNRGAVRGQGRSRVVSTGTAFEGMEYISQTDNLLNENGRYRSLKASWMTNPNGESWSDDEGDDPQRRHQGQDHEDKDPESTSVRRDPPSLGMLPPHNEGSSAGGLYYIYGNVRNRYGPDSVRRRRVMSDMSVLLRREQEWERELEQYDREMAEFQMGGFHHGSNPQVTRGDASIPRISMIAATPGAAGTTLGSSVANAGTDGRRTSSNDESISGTVSSDIDGGGGGGAPTLTQSSSSFGSVWPRSGADVTTESSSRPPQEFRDYEQGHSHYHAQGEMTNEQDRHGANGLRRDRSLLEVHRHHLLQQTHSQQQLQLQRQQQHDVCTAALTPAAAEPPQPVPHIHFRHSIQSPCGRSHVERLSVELQNKPRDQWIPALQPDWKRKVWDVFSQSSRSSYSLYRATWHDCRSIHPPEWRDVARIEGYAEWYGELGSFRTGKQHYFASDTAFVLFLVVSIGYWNIVFGFSVGHKSLHYRHVLLSLGSD</sequence>
<feature type="region of interest" description="Disordered" evidence="2">
    <location>
        <begin position="850"/>
        <end position="925"/>
    </location>
</feature>
<gene>
    <name evidence="4" type="ORF">EC957_011845</name>
</gene>
<dbReference type="AlphaFoldDB" id="A0A9P6F8C6"/>
<feature type="region of interest" description="Disordered" evidence="2">
    <location>
        <begin position="651"/>
        <end position="674"/>
    </location>
</feature>
<feature type="transmembrane region" description="Helical" evidence="3">
    <location>
        <begin position="1109"/>
        <end position="1129"/>
    </location>
</feature>
<feature type="compositionally biased region" description="Polar residues" evidence="2">
    <location>
        <begin position="893"/>
        <end position="902"/>
    </location>
</feature>
<feature type="compositionally biased region" description="Polar residues" evidence="2">
    <location>
        <begin position="592"/>
        <end position="602"/>
    </location>
</feature>
<protein>
    <submittedName>
        <fullName evidence="4">Uncharacterized protein</fullName>
    </submittedName>
</protein>
<accession>A0A9P6F8C6</accession>
<feature type="region of interest" description="Disordered" evidence="2">
    <location>
        <begin position="78"/>
        <end position="103"/>
    </location>
</feature>
<evidence type="ECO:0000313" key="4">
    <source>
        <dbReference type="EMBL" id="KAF9544630.1"/>
    </source>
</evidence>
<reference evidence="4" key="1">
    <citation type="journal article" date="2020" name="Fungal Divers.">
        <title>Resolving the Mortierellaceae phylogeny through synthesis of multi-gene phylogenetics and phylogenomics.</title>
        <authorList>
            <person name="Vandepol N."/>
            <person name="Liber J."/>
            <person name="Desiro A."/>
            <person name="Na H."/>
            <person name="Kennedy M."/>
            <person name="Barry K."/>
            <person name="Grigoriev I.V."/>
            <person name="Miller A.N."/>
            <person name="O'Donnell K."/>
            <person name="Stajich J.E."/>
            <person name="Bonito G."/>
        </authorList>
    </citation>
    <scope>NUCLEOTIDE SEQUENCE</scope>
    <source>
        <strain evidence="4">NRRL 2591</strain>
    </source>
</reference>
<keyword evidence="3" id="KW-0812">Transmembrane</keyword>
<feature type="region of interest" description="Disordered" evidence="2">
    <location>
        <begin position="296"/>
        <end position="325"/>
    </location>
</feature>
<evidence type="ECO:0000256" key="3">
    <source>
        <dbReference type="SAM" id="Phobius"/>
    </source>
</evidence>
<keyword evidence="3" id="KW-0472">Membrane</keyword>
<name>A0A9P6F8C6_9FUNG</name>
<comment type="caution">
    <text evidence="4">The sequence shown here is derived from an EMBL/GenBank/DDBJ whole genome shotgun (WGS) entry which is preliminary data.</text>
</comment>